<protein>
    <submittedName>
        <fullName evidence="3">DsrE/DsrF-like family protein</fullName>
    </submittedName>
</protein>
<feature type="chain" id="PRO_5022205411" evidence="2">
    <location>
        <begin position="26"/>
        <end position="353"/>
    </location>
</feature>
<dbReference type="PANTHER" id="PTHR37691">
    <property type="entry name" value="BLR3518 PROTEIN"/>
    <property type="match status" value="1"/>
</dbReference>
<dbReference type="SUPFAM" id="SSF75169">
    <property type="entry name" value="DsrEFH-like"/>
    <property type="match status" value="1"/>
</dbReference>
<keyword evidence="2" id="KW-0732">Signal</keyword>
<evidence type="ECO:0000313" key="3">
    <source>
        <dbReference type="EMBL" id="QDT21312.1"/>
    </source>
</evidence>
<dbReference type="InterPro" id="IPR003787">
    <property type="entry name" value="Sulphur_relay_DsrE/F-like"/>
</dbReference>
<name>A0A517PPK9_9PLAN</name>
<dbReference type="Pfam" id="PF02635">
    <property type="entry name" value="DsrE"/>
    <property type="match status" value="1"/>
</dbReference>
<evidence type="ECO:0000256" key="1">
    <source>
        <dbReference type="SAM" id="MobiDB-lite"/>
    </source>
</evidence>
<proteinExistence type="predicted"/>
<dbReference type="PANTHER" id="PTHR37691:SF1">
    <property type="entry name" value="BLR3518 PROTEIN"/>
    <property type="match status" value="1"/>
</dbReference>
<feature type="signal peptide" evidence="2">
    <location>
        <begin position="1"/>
        <end position="25"/>
    </location>
</feature>
<accession>A0A517PPK9</accession>
<dbReference type="OrthoDB" id="254108at2"/>
<evidence type="ECO:0000313" key="4">
    <source>
        <dbReference type="Proteomes" id="UP000320421"/>
    </source>
</evidence>
<keyword evidence="4" id="KW-1185">Reference proteome</keyword>
<dbReference type="Proteomes" id="UP000320421">
    <property type="component" value="Chromosome"/>
</dbReference>
<dbReference type="InterPro" id="IPR027396">
    <property type="entry name" value="DsrEFH-like"/>
</dbReference>
<evidence type="ECO:0000256" key="2">
    <source>
        <dbReference type="SAM" id="SignalP"/>
    </source>
</evidence>
<feature type="region of interest" description="Disordered" evidence="1">
    <location>
        <begin position="25"/>
        <end position="60"/>
    </location>
</feature>
<dbReference type="AlphaFoldDB" id="A0A517PPK9"/>
<dbReference type="Gene3D" id="3.40.1260.10">
    <property type="entry name" value="DsrEFH-like"/>
    <property type="match status" value="1"/>
</dbReference>
<organism evidence="3 4">
    <name type="scientific">Gimesia chilikensis</name>
    <dbReference type="NCBI Taxonomy" id="2605989"/>
    <lineage>
        <taxon>Bacteria</taxon>
        <taxon>Pseudomonadati</taxon>
        <taxon>Planctomycetota</taxon>
        <taxon>Planctomycetia</taxon>
        <taxon>Planctomycetales</taxon>
        <taxon>Planctomycetaceae</taxon>
        <taxon>Gimesia</taxon>
    </lineage>
</organism>
<dbReference type="RefSeq" id="WP_145185450.1">
    <property type="nucleotide sequence ID" value="NZ_CP036266.1"/>
</dbReference>
<sequence length="353" mass="38817" precursor="true">MKKSNYLRNFVALLLVCAIAGTALAQRGPGRGKGPGRGQGHGRGHAGVGQGQGNGHSQAHDRDHADFRYLLTNHQKIRRDVQLLPNGVKTLTESDDPQVAAKIREHVYWMKERVEKQQPIRMRDPLFAELFKHARQIKMVTENTPKGVRVIETSENPYVVKLIQQHAKTVSEFVKRGFPEAMKNHPVSTSAKEPAPLEYHHPRIKEYGKVVQLPGAAQQPRDQSKICVDLTKGGPADKLNPSIEKVARFVNIYEGAGKDPAAAKIAVVLHGDATLCALNDDAYAERFDTKRNPNLDCLHELHEAGVEIYVCGQSLVGKGGQPDQVVVFTDVAVSALTSLVNLQADGYAYVPLK</sequence>
<reference evidence="3 4" key="1">
    <citation type="submission" date="2019-02" db="EMBL/GenBank/DDBJ databases">
        <title>Deep-cultivation of Planctomycetes and their phenomic and genomic characterization uncovers novel biology.</title>
        <authorList>
            <person name="Wiegand S."/>
            <person name="Jogler M."/>
            <person name="Boedeker C."/>
            <person name="Pinto D."/>
            <person name="Vollmers J."/>
            <person name="Rivas-Marin E."/>
            <person name="Kohn T."/>
            <person name="Peeters S.H."/>
            <person name="Heuer A."/>
            <person name="Rast P."/>
            <person name="Oberbeckmann S."/>
            <person name="Bunk B."/>
            <person name="Jeske O."/>
            <person name="Meyerdierks A."/>
            <person name="Storesund J.E."/>
            <person name="Kallscheuer N."/>
            <person name="Luecker S."/>
            <person name="Lage O.M."/>
            <person name="Pohl T."/>
            <person name="Merkel B.J."/>
            <person name="Hornburger P."/>
            <person name="Mueller R.-W."/>
            <person name="Bruemmer F."/>
            <person name="Labrenz M."/>
            <person name="Spormann A.M."/>
            <person name="Op den Camp H."/>
            <person name="Overmann J."/>
            <person name="Amann R."/>
            <person name="Jetten M.S.M."/>
            <person name="Mascher T."/>
            <person name="Medema M.H."/>
            <person name="Devos D.P."/>
            <person name="Kaster A.-K."/>
            <person name="Ovreas L."/>
            <person name="Rohde M."/>
            <person name="Galperin M.Y."/>
            <person name="Jogler C."/>
        </authorList>
    </citation>
    <scope>NUCLEOTIDE SEQUENCE [LARGE SCALE GENOMIC DNA]</scope>
    <source>
        <strain evidence="3 4">HG66A1</strain>
    </source>
</reference>
<gene>
    <name evidence="3" type="ORF">HG66A1_31110</name>
</gene>
<feature type="compositionally biased region" description="Gly residues" evidence="1">
    <location>
        <begin position="29"/>
        <end position="54"/>
    </location>
</feature>
<dbReference type="EMBL" id="CP036266">
    <property type="protein sequence ID" value="QDT21312.1"/>
    <property type="molecule type" value="Genomic_DNA"/>
</dbReference>